<evidence type="ECO:0000313" key="5">
    <source>
        <dbReference type="EMBL" id="KAL2772471.1"/>
    </source>
</evidence>
<feature type="domain" description="DUF5580" evidence="4">
    <location>
        <begin position="474"/>
        <end position="548"/>
    </location>
</feature>
<dbReference type="Pfam" id="PF17743">
    <property type="entry name" value="DUF5580"/>
    <property type="match status" value="1"/>
</dbReference>
<dbReference type="Proteomes" id="UP001610411">
    <property type="component" value="Unassembled WGS sequence"/>
</dbReference>
<dbReference type="InterPro" id="IPR048316">
    <property type="entry name" value="DUF5580_N"/>
</dbReference>
<dbReference type="AlphaFoldDB" id="A0ABD2E188"/>
<protein>
    <recommendedName>
        <fullName evidence="7">Carcinoma-related EF-hand protein</fullName>
    </recommendedName>
</protein>
<evidence type="ECO:0000259" key="2">
    <source>
        <dbReference type="Pfam" id="PF17743"/>
    </source>
</evidence>
<feature type="domain" description="DUF5580" evidence="3">
    <location>
        <begin position="305"/>
        <end position="399"/>
    </location>
</feature>
<dbReference type="PANTHER" id="PTHR34830">
    <property type="entry name" value="SIMILAR TO HYPOTHETICAL PROTEIN MGC34837"/>
    <property type="match status" value="1"/>
</dbReference>
<dbReference type="InterPro" id="IPR049247">
    <property type="entry name" value="DUF5580_C"/>
</dbReference>
<dbReference type="SUPFAM" id="SSF47473">
    <property type="entry name" value="EF-hand"/>
    <property type="match status" value="1"/>
</dbReference>
<evidence type="ECO:0000313" key="6">
    <source>
        <dbReference type="Proteomes" id="UP001610411"/>
    </source>
</evidence>
<dbReference type="InterPro" id="IPR011992">
    <property type="entry name" value="EF-hand-dom_pair"/>
</dbReference>
<comment type="caution">
    <text evidence="5">The sequence shown here is derived from an EMBL/GenBank/DDBJ whole genome shotgun (WGS) entry which is preliminary data.</text>
</comment>
<reference evidence="5 6" key="1">
    <citation type="journal article" date="2024" name="G3 (Bethesda)">
        <title>A hybrid genome assembly of the endangered aye-aye (Daubentonia madagascariensis).</title>
        <authorList>
            <person name="Versoza C.J."/>
            <person name="Pfeifer S.P."/>
        </authorList>
    </citation>
    <scope>NUCLEOTIDE SEQUENCE [LARGE SCALE GENOMIC DNA]</scope>
    <source>
        <strain evidence="5">6821</strain>
    </source>
</reference>
<name>A0ABD2E188_DAUMA</name>
<evidence type="ECO:0000256" key="1">
    <source>
        <dbReference type="SAM" id="MobiDB-lite"/>
    </source>
</evidence>
<evidence type="ECO:0008006" key="7">
    <source>
        <dbReference type="Google" id="ProtNLM"/>
    </source>
</evidence>
<dbReference type="Pfam" id="PF20743">
    <property type="entry name" value="DUF5580_C"/>
    <property type="match status" value="1"/>
</dbReference>
<gene>
    <name evidence="5" type="ORF">WCI35_020709</name>
</gene>
<feature type="compositionally biased region" description="Polar residues" evidence="1">
    <location>
        <begin position="286"/>
        <end position="301"/>
    </location>
</feature>
<feature type="domain" description="DUF5580" evidence="2">
    <location>
        <begin position="174"/>
        <end position="266"/>
    </location>
</feature>
<evidence type="ECO:0000259" key="4">
    <source>
        <dbReference type="Pfam" id="PF20743"/>
    </source>
</evidence>
<dbReference type="InterPro" id="IPR049246">
    <property type="entry name" value="DUF5580_M"/>
</dbReference>
<feature type="region of interest" description="Disordered" evidence="1">
    <location>
        <begin position="55"/>
        <end position="92"/>
    </location>
</feature>
<accession>A0ABD2E188</accession>
<dbReference type="PANTHER" id="PTHR34830:SF1">
    <property type="entry name" value="GENE 12695-RELATED"/>
    <property type="match status" value="1"/>
</dbReference>
<feature type="region of interest" description="Disordered" evidence="1">
    <location>
        <begin position="276"/>
        <end position="301"/>
    </location>
</feature>
<sequence length="548" mass="62109">MSAVWKPPRRSDAMPEIMVKIIGSKHFRYLVEKPKTKENENMKTETQTVLQKPMTGNARRMSRAPPAPTNLTDEQTNYNPDDGEENKHPENIRKPENNQELLTGAHNSRFLDGKTPIQANGHCSSVPTGDQSLSYVHGLPRRKLRDWSLEHMVSSGSDQSEDMGQRPSGTTREDTFLLALVRRELKSHPLSSSLLDKLLKELKILDPLSSGFLLQSQLGRLFLRHEVPLQLPTVKILCQRFSRRGSPEMVNYGKLLLFLKGVASDNPQQSKTVVASNLKKTESRSNHSQRTPPQDSSSQSDVNKSLLEILKMALKTTNGKLNIENLNLSFRKEDHSFSGCLPPPKVRAICGKHGLYVTLSLLETLLNHQDLGYQDEIKWQNFVEMLSRAYSELLADLPTGKNEKEAPATPMEPKVPETSQSKTEHMKTPEEELQPENPPAETSTPKDPLSSLKIRPVSQPFVSPAVKNESEESETWIDRFRKLENALYLCDLSNAGVLEKERARRLIHNYNLIYNLSLSPRKIDQAMRRFRSGENMLLEPALQYLKEL</sequence>
<dbReference type="InterPro" id="IPR040774">
    <property type="entry name" value="DUF5580"/>
</dbReference>
<evidence type="ECO:0000259" key="3">
    <source>
        <dbReference type="Pfam" id="PF20742"/>
    </source>
</evidence>
<feature type="compositionally biased region" description="Polar residues" evidence="1">
    <location>
        <begin position="69"/>
        <end position="79"/>
    </location>
</feature>
<feature type="region of interest" description="Disordered" evidence="1">
    <location>
        <begin position="400"/>
        <end position="452"/>
    </location>
</feature>
<organism evidence="5 6">
    <name type="scientific">Daubentonia madagascariensis</name>
    <name type="common">Aye-aye</name>
    <name type="synonym">Sciurus madagascariensis</name>
    <dbReference type="NCBI Taxonomy" id="31869"/>
    <lineage>
        <taxon>Eukaryota</taxon>
        <taxon>Metazoa</taxon>
        <taxon>Chordata</taxon>
        <taxon>Craniata</taxon>
        <taxon>Vertebrata</taxon>
        <taxon>Euteleostomi</taxon>
        <taxon>Mammalia</taxon>
        <taxon>Eutheria</taxon>
        <taxon>Euarchontoglires</taxon>
        <taxon>Primates</taxon>
        <taxon>Strepsirrhini</taxon>
        <taxon>Chiromyiformes</taxon>
        <taxon>Daubentoniidae</taxon>
        <taxon>Daubentonia</taxon>
    </lineage>
</organism>
<keyword evidence="6" id="KW-1185">Reference proteome</keyword>
<proteinExistence type="predicted"/>
<dbReference type="EMBL" id="JBFSEQ010000007">
    <property type="protein sequence ID" value="KAL2772471.1"/>
    <property type="molecule type" value="Genomic_DNA"/>
</dbReference>
<dbReference type="Pfam" id="PF20742">
    <property type="entry name" value="DUF5580_M"/>
    <property type="match status" value="1"/>
</dbReference>